<protein>
    <submittedName>
        <fullName evidence="2">BHLH domain-containing protein</fullName>
    </submittedName>
</protein>
<evidence type="ECO:0000313" key="1">
    <source>
        <dbReference type="Proteomes" id="UP000887580"/>
    </source>
</evidence>
<dbReference type="WBParaSite" id="PS1159_v2.g18609.t1">
    <property type="protein sequence ID" value="PS1159_v2.g18609.t1"/>
    <property type="gene ID" value="PS1159_v2.g18609"/>
</dbReference>
<organism evidence="1 2">
    <name type="scientific">Panagrolaimus sp. PS1159</name>
    <dbReference type="NCBI Taxonomy" id="55785"/>
    <lineage>
        <taxon>Eukaryota</taxon>
        <taxon>Metazoa</taxon>
        <taxon>Ecdysozoa</taxon>
        <taxon>Nematoda</taxon>
        <taxon>Chromadorea</taxon>
        <taxon>Rhabditida</taxon>
        <taxon>Tylenchina</taxon>
        <taxon>Panagrolaimomorpha</taxon>
        <taxon>Panagrolaimoidea</taxon>
        <taxon>Panagrolaimidae</taxon>
        <taxon>Panagrolaimus</taxon>
    </lineage>
</organism>
<name>A0AC35FN67_9BILA</name>
<dbReference type="Proteomes" id="UP000887580">
    <property type="component" value="Unplaced"/>
</dbReference>
<reference evidence="2" key="1">
    <citation type="submission" date="2022-11" db="UniProtKB">
        <authorList>
            <consortium name="WormBaseParasite"/>
        </authorList>
    </citation>
    <scope>IDENTIFICATION</scope>
</reference>
<sequence>MFEKFHNSNQCFASNSLNYDEKESVKIRFSRNQRDDSRSPLQRKAANERERKRMYSINKGFDNLRERLPTPPYAKKLSKVDTLKNAIDYITFLNKILQQGFVEDEKKPAKPKICQKHLNAVLRDPRTQQIEAVDPVNGACNLTIKWYYPSDPYSHYYLDENNQKYGKCSNIWIPPPPSASSSSSAFSYCHN</sequence>
<accession>A0AC35FN67</accession>
<evidence type="ECO:0000313" key="2">
    <source>
        <dbReference type="WBParaSite" id="PS1159_v2.g18609.t1"/>
    </source>
</evidence>
<proteinExistence type="predicted"/>